<dbReference type="Proteomes" id="UP000054251">
    <property type="component" value="Unassembled WGS sequence"/>
</dbReference>
<evidence type="ECO:0000313" key="4">
    <source>
        <dbReference type="Proteomes" id="UP000054251"/>
    </source>
</evidence>
<dbReference type="RefSeq" id="XP_015465884.1">
    <property type="nucleotide sequence ID" value="XM_015613303.1"/>
</dbReference>
<dbReference type="PANTHER" id="PTHR31987:SF11">
    <property type="entry name" value="DUF2433 DOMAIN-CONTAINING PROTEIN"/>
    <property type="match status" value="1"/>
</dbReference>
<dbReference type="PANTHER" id="PTHR31987">
    <property type="entry name" value="GLUTAMINASE A-RELATED"/>
    <property type="match status" value="1"/>
</dbReference>
<feature type="compositionally biased region" description="Basic residues" evidence="1">
    <location>
        <begin position="511"/>
        <end position="540"/>
    </location>
</feature>
<dbReference type="InterPro" id="IPR018829">
    <property type="entry name" value="DUF2433"/>
</dbReference>
<dbReference type="InterPro" id="IPR029052">
    <property type="entry name" value="Metallo-depent_PP-like"/>
</dbReference>
<comment type="caution">
    <text evidence="3">The sequence shown here is derived from an EMBL/GenBank/DDBJ whole genome shotgun (WGS) entry which is preliminary data.</text>
</comment>
<dbReference type="SUPFAM" id="SSF56300">
    <property type="entry name" value="Metallo-dependent phosphatases"/>
    <property type="match status" value="1"/>
</dbReference>
<feature type="compositionally biased region" description="Acidic residues" evidence="1">
    <location>
        <begin position="478"/>
        <end position="507"/>
    </location>
</feature>
<evidence type="ECO:0000256" key="1">
    <source>
        <dbReference type="SAM" id="MobiDB-lite"/>
    </source>
</evidence>
<dbReference type="EMBL" id="LMYN01000121">
    <property type="protein sequence ID" value="KRZ99781.1"/>
    <property type="molecule type" value="Genomic_DNA"/>
</dbReference>
<dbReference type="InterPro" id="IPR052743">
    <property type="entry name" value="Glutaminase_GtaA"/>
</dbReference>
<dbReference type="GeneID" id="26841483"/>
<reference evidence="3 4" key="1">
    <citation type="submission" date="2015-11" db="EMBL/GenBank/DDBJ databases">
        <title>The genome of Debaryomyces fabryi.</title>
        <authorList>
            <person name="Tafer H."/>
            <person name="Lopandic K."/>
        </authorList>
    </citation>
    <scope>NUCLEOTIDE SEQUENCE [LARGE SCALE GENOMIC DNA]</scope>
    <source>
        <strain evidence="3 4">CBS 789</strain>
    </source>
</reference>
<sequence>MNSTRDSLRFLSVSDIQGNIHALQDLYDNELKKQNPIDFILHTGNFGFWNHETIDIYQDLLYLKQIVAFLEVLDKSIVNDLNDLSTVQAKNANPTDEINVFKQKLKDSKKSISQLDSYINGQFKLPCPVYTIFGPLDDPQIINKFQSGESQIPNLHLIDHTKCYEIPSPLESQPNIRLYGLGGNLKIHSLFDNGNFHYNSISGKIGDLWITLLQIAELYINFMNNGNKKTINIFMSHAPVIKTPLLEHLAILTNADFTISQGLHFRYPVMGNGMSFVDSMGGSAGYIENYRSKFSRLRMILGEYWLAIKPDLSALLQETEEHERANIAKLIEMGLSLFDKIPISINDSIDKIIPLTLDDSVPEDTGTSKKILKKINDYYFSAYYNLWHFNLCDHVINSSESDYNIMIFKLNKYGNFKLDYCNSQGFNFNFKLQDGDDENEETEEYYDTEDVDSRYSFNAIEYSPKTGIKKAVVINNLENEENGDAEEHNESDDEYNNDYMDEDNDDEIERRKRFALRGRRGRGRGRGRSFRGKIRGRGRQ</sequence>
<keyword evidence="4" id="KW-1185">Reference proteome</keyword>
<name>A0A0V1PU94_9ASCO</name>
<dbReference type="OrthoDB" id="3918848at2759"/>
<dbReference type="Pfam" id="PF10360">
    <property type="entry name" value="DUF2433"/>
    <property type="match status" value="1"/>
</dbReference>
<protein>
    <recommendedName>
        <fullName evidence="2">DUF2433 domain-containing protein</fullName>
    </recommendedName>
</protein>
<evidence type="ECO:0000313" key="3">
    <source>
        <dbReference type="EMBL" id="KRZ99781.1"/>
    </source>
</evidence>
<dbReference type="AlphaFoldDB" id="A0A0V1PU94"/>
<feature type="domain" description="DUF2433" evidence="2">
    <location>
        <begin position="286"/>
        <end position="429"/>
    </location>
</feature>
<organism evidence="3 4">
    <name type="scientific">Debaryomyces fabryi</name>
    <dbReference type="NCBI Taxonomy" id="58627"/>
    <lineage>
        <taxon>Eukaryota</taxon>
        <taxon>Fungi</taxon>
        <taxon>Dikarya</taxon>
        <taxon>Ascomycota</taxon>
        <taxon>Saccharomycotina</taxon>
        <taxon>Pichiomycetes</taxon>
        <taxon>Debaryomycetaceae</taxon>
        <taxon>Debaryomyces</taxon>
    </lineage>
</organism>
<gene>
    <name evidence="3" type="ORF">AC631_04474</name>
</gene>
<dbReference type="CDD" id="cd00838">
    <property type="entry name" value="MPP_superfamily"/>
    <property type="match status" value="1"/>
</dbReference>
<proteinExistence type="predicted"/>
<feature type="region of interest" description="Disordered" evidence="1">
    <location>
        <begin position="478"/>
        <end position="540"/>
    </location>
</feature>
<accession>A0A0V1PU94</accession>
<evidence type="ECO:0000259" key="2">
    <source>
        <dbReference type="Pfam" id="PF10360"/>
    </source>
</evidence>